<dbReference type="AlphaFoldDB" id="A0A840W7Z6"/>
<dbReference type="InterPro" id="IPR049244">
    <property type="entry name" value="DUF6879"/>
</dbReference>
<feature type="domain" description="DUF6879" evidence="2">
    <location>
        <begin position="150"/>
        <end position="294"/>
    </location>
</feature>
<dbReference type="EMBL" id="JACHDO010000001">
    <property type="protein sequence ID" value="MBB5491493.1"/>
    <property type="molecule type" value="Genomic_DNA"/>
</dbReference>
<sequence length="307" mass="34887">MTGAHEPAQVPEPLTGAPSMNPPTRRHREQDWAMVVRRAAALWETEPRDWLTPVQARAITGLGPQPLSQLADDDQVRTQRTSGGHRRYDRAHLIGYLREHGHPLTPLEGVVEHAHIHGAALDRPAYHQHAAHTRRRCDLSGPIYRLDLHTHAGDDQDPAWQAWQEGDRARAQQLLKEELPALQAQHRAEQNRGLPWRRIWVVDALSTTYLEFLARAHRVKAQAGGQIRVLNPDLLRSWQVDQWPELVLYPNRLVYVLRHASTGHPEGAHHALLPDPLAQAARLQLELMWQQAGPRSLDHLLGRHSEP</sequence>
<evidence type="ECO:0000313" key="4">
    <source>
        <dbReference type="Proteomes" id="UP000579647"/>
    </source>
</evidence>
<keyword evidence="4" id="KW-1185">Reference proteome</keyword>
<dbReference type="RefSeq" id="WP_184365172.1">
    <property type="nucleotide sequence ID" value="NZ_BAAAKM010000064.1"/>
</dbReference>
<protein>
    <submittedName>
        <fullName evidence="3">DNA-binding transcriptional MerR regulator</fullName>
    </submittedName>
</protein>
<evidence type="ECO:0000259" key="2">
    <source>
        <dbReference type="Pfam" id="PF21806"/>
    </source>
</evidence>
<accession>A0A840W7Z6</accession>
<evidence type="ECO:0000313" key="3">
    <source>
        <dbReference type="EMBL" id="MBB5491493.1"/>
    </source>
</evidence>
<comment type="caution">
    <text evidence="3">The sequence shown here is derived from an EMBL/GenBank/DDBJ whole genome shotgun (WGS) entry which is preliminary data.</text>
</comment>
<feature type="region of interest" description="Disordered" evidence="1">
    <location>
        <begin position="1"/>
        <end position="29"/>
    </location>
</feature>
<proteinExistence type="predicted"/>
<reference evidence="3 4" key="1">
    <citation type="submission" date="2020-08" db="EMBL/GenBank/DDBJ databases">
        <title>Sequencing the genomes of 1000 actinobacteria strains.</title>
        <authorList>
            <person name="Klenk H.-P."/>
        </authorList>
    </citation>
    <scope>NUCLEOTIDE SEQUENCE [LARGE SCALE GENOMIC DNA]</scope>
    <source>
        <strain evidence="3 4">DSM 44598</strain>
    </source>
</reference>
<dbReference type="Pfam" id="PF21806">
    <property type="entry name" value="DUF6879"/>
    <property type="match status" value="1"/>
</dbReference>
<gene>
    <name evidence="3" type="ORF">HNR07_002630</name>
</gene>
<evidence type="ECO:0000256" key="1">
    <source>
        <dbReference type="SAM" id="MobiDB-lite"/>
    </source>
</evidence>
<name>A0A840W7Z6_9ACTN</name>
<dbReference type="GO" id="GO:0003677">
    <property type="term" value="F:DNA binding"/>
    <property type="evidence" value="ECO:0007669"/>
    <property type="project" value="UniProtKB-KW"/>
</dbReference>
<dbReference type="Proteomes" id="UP000579647">
    <property type="component" value="Unassembled WGS sequence"/>
</dbReference>
<keyword evidence="3" id="KW-0238">DNA-binding</keyword>
<organism evidence="3 4">
    <name type="scientific">Nocardiopsis metallicus</name>
    <dbReference type="NCBI Taxonomy" id="179819"/>
    <lineage>
        <taxon>Bacteria</taxon>
        <taxon>Bacillati</taxon>
        <taxon>Actinomycetota</taxon>
        <taxon>Actinomycetes</taxon>
        <taxon>Streptosporangiales</taxon>
        <taxon>Nocardiopsidaceae</taxon>
        <taxon>Nocardiopsis</taxon>
    </lineage>
</organism>